<dbReference type="GeneID" id="63978626"/>
<gene>
    <name evidence="4" type="ORF">I6J41_03815</name>
    <name evidence="3" type="ORF">I6J42_29760</name>
</gene>
<keyword evidence="5" id="KW-1185">Reference proteome</keyword>
<dbReference type="Gene3D" id="3.40.50.410">
    <property type="entry name" value="von Willebrand factor, type A domain"/>
    <property type="match status" value="1"/>
</dbReference>
<name>A0ABD7D2R7_9ACTN</name>
<evidence type="ECO:0000259" key="2">
    <source>
        <dbReference type="PROSITE" id="PS50234"/>
    </source>
</evidence>
<dbReference type="SUPFAM" id="SSF53850">
    <property type="entry name" value="Periplasmic binding protein-like II"/>
    <property type="match status" value="1"/>
</dbReference>
<dbReference type="Proteomes" id="UP000623926">
    <property type="component" value="Chromosome"/>
</dbReference>
<dbReference type="InterPro" id="IPR002035">
    <property type="entry name" value="VWF_A"/>
</dbReference>
<dbReference type="SUPFAM" id="SSF53300">
    <property type="entry name" value="vWA-like"/>
    <property type="match status" value="1"/>
</dbReference>
<feature type="domain" description="VWFA" evidence="2">
    <location>
        <begin position="387"/>
        <end position="585"/>
    </location>
</feature>
<evidence type="ECO:0000313" key="4">
    <source>
        <dbReference type="EMBL" id="QRV39938.1"/>
    </source>
</evidence>
<accession>A0ABD7D2R7</accession>
<evidence type="ECO:0000313" key="5">
    <source>
        <dbReference type="Proteomes" id="UP000598054"/>
    </source>
</evidence>
<dbReference type="Pfam" id="PF13531">
    <property type="entry name" value="SBP_bac_11"/>
    <property type="match status" value="1"/>
</dbReference>
<dbReference type="RefSeq" id="WP_169749629.1">
    <property type="nucleotide sequence ID" value="NZ_CP070242.1"/>
</dbReference>
<evidence type="ECO:0000256" key="1">
    <source>
        <dbReference type="SAM" id="MobiDB-lite"/>
    </source>
</evidence>
<dbReference type="PROSITE" id="PS50234">
    <property type="entry name" value="VWFA"/>
    <property type="match status" value="1"/>
</dbReference>
<dbReference type="InterPro" id="IPR036465">
    <property type="entry name" value="vWFA_dom_sf"/>
</dbReference>
<feature type="compositionally biased region" description="Basic and acidic residues" evidence="1">
    <location>
        <begin position="1"/>
        <end position="20"/>
    </location>
</feature>
<evidence type="ECO:0000313" key="6">
    <source>
        <dbReference type="Proteomes" id="UP000623926"/>
    </source>
</evidence>
<evidence type="ECO:0000313" key="3">
    <source>
        <dbReference type="EMBL" id="QRV37802.1"/>
    </source>
</evidence>
<dbReference type="EMBL" id="CP070249">
    <property type="protein sequence ID" value="QRV39938.1"/>
    <property type="molecule type" value="Genomic_DNA"/>
</dbReference>
<dbReference type="Proteomes" id="UP000598054">
    <property type="component" value="Chromosome"/>
</dbReference>
<reference evidence="5 6" key="1">
    <citation type="submission" date="2021-02" db="EMBL/GenBank/DDBJ databases">
        <title>FDA dAtabase for Regulatory Grade micrObial Sequences (FDA-ARGOS): Supporting development and validation of Infectious Disease Dx tests.</title>
        <authorList>
            <person name="Sproer C."/>
            <person name="Gronow S."/>
            <person name="Severitt S."/>
            <person name="Schroder I."/>
            <person name="Tallon L."/>
            <person name="Sadzewicz L."/>
            <person name="Zhao X."/>
            <person name="Boylan J."/>
            <person name="Ott S."/>
            <person name="Bowen H."/>
            <person name="Vavikolanu K."/>
            <person name="Mehta A."/>
            <person name="Aluvathingal J."/>
            <person name="Nadendla S."/>
            <person name="Lowell S."/>
            <person name="Myers T."/>
            <person name="Yan Y."/>
            <person name="Sichtig H."/>
        </authorList>
    </citation>
    <scope>NUCLEOTIDE SEQUENCE [LARGE SCALE GENOMIC DNA]</scope>
    <source>
        <strain evidence="4 5">FDAARGOS_1211</strain>
        <strain evidence="3 6">FDAARGOS_1212</strain>
    </source>
</reference>
<dbReference type="EMBL" id="CP070245">
    <property type="protein sequence ID" value="QRV37802.1"/>
    <property type="molecule type" value="Genomic_DNA"/>
</dbReference>
<dbReference type="AlphaFoldDB" id="A0ABD7D2R7"/>
<dbReference type="SMART" id="SM00327">
    <property type="entry name" value="VWA"/>
    <property type="match status" value="1"/>
</dbReference>
<dbReference type="Pfam" id="PF00092">
    <property type="entry name" value="VWA"/>
    <property type="match status" value="1"/>
</dbReference>
<protein>
    <submittedName>
        <fullName evidence="3">VWA domain-containing protein</fullName>
    </submittedName>
</protein>
<sequence length="597" mass="62571">MGRHSLPDSHAAEGRRDHPRPGRRRRTVVIATLLVLSVATGTAVAAKGGLWSFSESCEDSAVHLSVVASPDIAPAVRSVAERARADEVRADGRCLEVEVLARDAHKVAAALAAGDAQPDFQVWLPDSELWLERAKGLGEGIPVSPSDSVASSPVAVGMVPSASQALGWPRTTYTWAELVAGTLGSDRVRLGSADPARSATGLLALAGIGASSARQGGDSDTRVAETAKVLAERMSDGDAQVLETLARSDSGAEQGNPKRNQAVLISEQAAFTHNAEATGGGRLDLFYPEDGTPLLDYPYTLVNEPELSIPESRAALRFMNLLSDEKAAATFAEHGFRAGDGSAADSLVAAAGGRKPQPYAEPPAEAPSAEELQETLGMWTITVQSARLTTVVDASGSMATLVPGRGQSRMDVTKESLIQALDQFTPNDEIGLWEFATTLDGEKDYRRLMPTRRLGDPAAGGGTHRQKLTAAFAGLQPVPGGATGLYDTVLASYQEASSTYVKGKFNALVVLTDGSNQDEDGISRSALVARLKELVDPERPVPVIAIAVGPEADRDEVAEIARVTGGDGYEVSDPAEIQGVILQAIMTAGQNGRAGQE</sequence>
<organism evidence="3 6">
    <name type="scientific">Streptomyces californicus</name>
    <dbReference type="NCBI Taxonomy" id="67351"/>
    <lineage>
        <taxon>Bacteria</taxon>
        <taxon>Bacillati</taxon>
        <taxon>Actinomycetota</taxon>
        <taxon>Actinomycetes</taxon>
        <taxon>Kitasatosporales</taxon>
        <taxon>Streptomycetaceae</taxon>
        <taxon>Streptomyces</taxon>
    </lineage>
</organism>
<feature type="region of interest" description="Disordered" evidence="1">
    <location>
        <begin position="1"/>
        <end position="23"/>
    </location>
</feature>
<proteinExistence type="predicted"/>